<reference evidence="1" key="1">
    <citation type="submission" date="2022-11" db="EMBL/GenBank/DDBJ databases">
        <authorList>
            <person name="Hyden B.L."/>
            <person name="Feng K."/>
            <person name="Yates T."/>
            <person name="Jawdy S."/>
            <person name="Smart L.B."/>
            <person name="Muchero W."/>
        </authorList>
    </citation>
    <scope>NUCLEOTIDE SEQUENCE</scope>
    <source>
        <tissue evidence="1">Shoot tip</tissue>
    </source>
</reference>
<organism evidence="1 2">
    <name type="scientific">Salix purpurea</name>
    <name type="common">Purple osier willow</name>
    <dbReference type="NCBI Taxonomy" id="77065"/>
    <lineage>
        <taxon>Eukaryota</taxon>
        <taxon>Viridiplantae</taxon>
        <taxon>Streptophyta</taxon>
        <taxon>Embryophyta</taxon>
        <taxon>Tracheophyta</taxon>
        <taxon>Spermatophyta</taxon>
        <taxon>Magnoliopsida</taxon>
        <taxon>eudicotyledons</taxon>
        <taxon>Gunneridae</taxon>
        <taxon>Pentapetalae</taxon>
        <taxon>rosids</taxon>
        <taxon>fabids</taxon>
        <taxon>Malpighiales</taxon>
        <taxon>Salicaceae</taxon>
        <taxon>Saliceae</taxon>
        <taxon>Salix</taxon>
    </lineage>
</organism>
<keyword evidence="2" id="KW-1185">Reference proteome</keyword>
<dbReference type="EMBL" id="JAPFFK010000013">
    <property type="protein sequence ID" value="KAJ6726763.1"/>
    <property type="molecule type" value="Genomic_DNA"/>
</dbReference>
<dbReference type="Proteomes" id="UP001151532">
    <property type="component" value="Chromosome 8"/>
</dbReference>
<proteinExistence type="predicted"/>
<reference evidence="1" key="2">
    <citation type="journal article" date="2023" name="Int. J. Mol. Sci.">
        <title>De Novo Assembly and Annotation of 11 Diverse Shrub Willow (Salix) Genomes Reveals Novel Gene Organization in Sex-Linked Regions.</title>
        <authorList>
            <person name="Hyden B."/>
            <person name="Feng K."/>
            <person name="Yates T.B."/>
            <person name="Jawdy S."/>
            <person name="Cereghino C."/>
            <person name="Smart L.B."/>
            <person name="Muchero W."/>
        </authorList>
    </citation>
    <scope>NUCLEOTIDE SEQUENCE</scope>
    <source>
        <tissue evidence="1">Shoot tip</tissue>
    </source>
</reference>
<evidence type="ECO:0000313" key="2">
    <source>
        <dbReference type="Proteomes" id="UP001151532"/>
    </source>
</evidence>
<gene>
    <name evidence="1" type="ORF">OIU79_004820</name>
</gene>
<dbReference type="AlphaFoldDB" id="A0A9Q0ZA40"/>
<sequence length="85" mass="9926">MHKTCQNKESMPESQPPATYWQRTALKRYRKSGSETLNCCLYTKNNLRNGDTSFSIRITDTNVILYVVSQTEIPRQNHLQEMKSD</sequence>
<name>A0A9Q0ZA40_SALPP</name>
<protein>
    <submittedName>
        <fullName evidence="1">Uncharacterized protein</fullName>
    </submittedName>
</protein>
<comment type="caution">
    <text evidence="1">The sequence shown here is derived from an EMBL/GenBank/DDBJ whole genome shotgun (WGS) entry which is preliminary data.</text>
</comment>
<evidence type="ECO:0000313" key="1">
    <source>
        <dbReference type="EMBL" id="KAJ6726763.1"/>
    </source>
</evidence>
<accession>A0A9Q0ZA40</accession>